<feature type="transmembrane region" description="Helical" evidence="8">
    <location>
        <begin position="255"/>
        <end position="275"/>
    </location>
</feature>
<comment type="similarity">
    <text evidence="2">Belongs to the major facilitator superfamily. Bcr/CmlA family.</text>
</comment>
<feature type="transmembrane region" description="Helical" evidence="8">
    <location>
        <begin position="287"/>
        <end position="306"/>
    </location>
</feature>
<dbReference type="Pfam" id="PF07690">
    <property type="entry name" value="MFS_1"/>
    <property type="match status" value="1"/>
</dbReference>
<evidence type="ECO:0000256" key="7">
    <source>
        <dbReference type="ARBA" id="ARBA00023136"/>
    </source>
</evidence>
<feature type="domain" description="Major facilitator superfamily (MFS) profile" evidence="9">
    <location>
        <begin position="10"/>
        <end position="402"/>
    </location>
</feature>
<evidence type="ECO:0000256" key="2">
    <source>
        <dbReference type="ARBA" id="ARBA00006236"/>
    </source>
</evidence>
<feature type="transmembrane region" description="Helical" evidence="8">
    <location>
        <begin position="372"/>
        <end position="392"/>
    </location>
</feature>
<dbReference type="Proteomes" id="UP000245627">
    <property type="component" value="Unassembled WGS sequence"/>
</dbReference>
<keyword evidence="11" id="KW-1185">Reference proteome</keyword>
<evidence type="ECO:0000313" key="10">
    <source>
        <dbReference type="EMBL" id="PVH26878.1"/>
    </source>
</evidence>
<dbReference type="RefSeq" id="WP_116774735.1">
    <property type="nucleotide sequence ID" value="NZ_QDKG01000001.1"/>
</dbReference>
<accession>A0A2T8HN57</accession>
<feature type="transmembrane region" description="Helical" evidence="8">
    <location>
        <begin position="312"/>
        <end position="334"/>
    </location>
</feature>
<keyword evidence="4" id="KW-1003">Cell membrane</keyword>
<sequence length="402" mass="43196">MKLSYKEILIVIILSLLTSFIALSIDLYLPAFKSIAEDLHTDMGKVQVSLSVFIGGLAVGQLLWGTLSDRVGRKLPLIIAIIVYSMASILAITADSIEELWLYRFLQAFSGSAGMVLPRAVVTDYFDRGKTAKIFSLLALISGVAPIIAPSIGNLLLGGNGWHTIFFAMAVFGAVAVLLVIFFLPETHSPKQTTTTYTKKERSVLASYAHVFQNKQFVVYTLVGSLTFSALMVYISNSPFLIMEIGGFTGTEYSLIFGLNAIGMVGGNYSVGFLVNRFSTMTLVKSASLFQTIFAVLLAACMLAEIPLAIILVLLFFSLIMMGILLTATVDLALAPFHNDSGTASAVFGFFQLGLTFVLSGIIGLVQNNSVMPMALALLSCAVISFGATTVFKNMADNATTK</sequence>
<feature type="transmembrane region" description="Helical" evidence="8">
    <location>
        <begin position="134"/>
        <end position="153"/>
    </location>
</feature>
<feature type="transmembrane region" description="Helical" evidence="8">
    <location>
        <begin position="100"/>
        <end position="122"/>
    </location>
</feature>
<dbReference type="PROSITE" id="PS50850">
    <property type="entry name" value="MFS"/>
    <property type="match status" value="1"/>
</dbReference>
<dbReference type="InterPro" id="IPR011701">
    <property type="entry name" value="MFS"/>
</dbReference>
<evidence type="ECO:0000256" key="4">
    <source>
        <dbReference type="ARBA" id="ARBA00022475"/>
    </source>
</evidence>
<feature type="transmembrane region" description="Helical" evidence="8">
    <location>
        <begin position="217"/>
        <end position="235"/>
    </location>
</feature>
<evidence type="ECO:0000256" key="1">
    <source>
        <dbReference type="ARBA" id="ARBA00004651"/>
    </source>
</evidence>
<protein>
    <recommendedName>
        <fullName evidence="9">Major facilitator superfamily (MFS) profile domain-containing protein</fullName>
    </recommendedName>
</protein>
<keyword evidence="7 8" id="KW-0472">Membrane</keyword>
<dbReference type="PANTHER" id="PTHR23502:SF132">
    <property type="entry name" value="POLYAMINE TRANSPORTER 2-RELATED"/>
    <property type="match status" value="1"/>
</dbReference>
<evidence type="ECO:0000256" key="8">
    <source>
        <dbReference type="SAM" id="Phobius"/>
    </source>
</evidence>
<comment type="caution">
    <text evidence="10">The sequence shown here is derived from an EMBL/GenBank/DDBJ whole genome shotgun (WGS) entry which is preliminary data.</text>
</comment>
<dbReference type="GO" id="GO:1990961">
    <property type="term" value="P:xenobiotic detoxification by transmembrane export across the plasma membrane"/>
    <property type="evidence" value="ECO:0007669"/>
    <property type="project" value="InterPro"/>
</dbReference>
<evidence type="ECO:0000256" key="3">
    <source>
        <dbReference type="ARBA" id="ARBA00022448"/>
    </source>
</evidence>
<dbReference type="NCBIfam" id="TIGR00710">
    <property type="entry name" value="efflux_Bcr_CflA"/>
    <property type="match status" value="1"/>
</dbReference>
<dbReference type="GO" id="GO:0042910">
    <property type="term" value="F:xenobiotic transmembrane transporter activity"/>
    <property type="evidence" value="ECO:0007669"/>
    <property type="project" value="InterPro"/>
</dbReference>
<dbReference type="InterPro" id="IPR004812">
    <property type="entry name" value="Efflux_drug-R_Bcr/CmlA"/>
</dbReference>
<proteinExistence type="inferred from homology"/>
<name>A0A2T8HN57_9SPHI</name>
<dbReference type="OrthoDB" id="9800416at2"/>
<organism evidence="10 11">
    <name type="scientific">Sphingobacterium corticibacter</name>
    <dbReference type="NCBI Taxonomy" id="2171749"/>
    <lineage>
        <taxon>Bacteria</taxon>
        <taxon>Pseudomonadati</taxon>
        <taxon>Bacteroidota</taxon>
        <taxon>Sphingobacteriia</taxon>
        <taxon>Sphingobacteriales</taxon>
        <taxon>Sphingobacteriaceae</taxon>
        <taxon>Sphingobacterium</taxon>
    </lineage>
</organism>
<keyword evidence="6 8" id="KW-1133">Transmembrane helix</keyword>
<dbReference type="PANTHER" id="PTHR23502">
    <property type="entry name" value="MAJOR FACILITATOR SUPERFAMILY"/>
    <property type="match status" value="1"/>
</dbReference>
<gene>
    <name evidence="10" type="ORF">DC487_04595</name>
</gene>
<comment type="subcellular location">
    <subcellularLocation>
        <location evidence="1">Cell membrane</location>
        <topology evidence="1">Multi-pass membrane protein</topology>
    </subcellularLocation>
</comment>
<evidence type="ECO:0000259" key="9">
    <source>
        <dbReference type="PROSITE" id="PS50850"/>
    </source>
</evidence>
<keyword evidence="3" id="KW-0813">Transport</keyword>
<evidence type="ECO:0000256" key="6">
    <source>
        <dbReference type="ARBA" id="ARBA00022989"/>
    </source>
</evidence>
<dbReference type="AlphaFoldDB" id="A0A2T8HN57"/>
<dbReference type="SUPFAM" id="SSF103473">
    <property type="entry name" value="MFS general substrate transporter"/>
    <property type="match status" value="1"/>
</dbReference>
<feature type="transmembrane region" description="Helical" evidence="8">
    <location>
        <begin position="75"/>
        <end position="94"/>
    </location>
</feature>
<reference evidence="10 11" key="1">
    <citation type="submission" date="2018-04" db="EMBL/GenBank/DDBJ databases">
        <title>Sphingobacterium cortibacter sp. nov.</title>
        <authorList>
            <person name="Li Y."/>
        </authorList>
    </citation>
    <scope>NUCLEOTIDE SEQUENCE [LARGE SCALE GENOMIC DNA]</scope>
    <source>
        <strain evidence="10 11">2c-3</strain>
    </source>
</reference>
<feature type="transmembrane region" description="Helical" evidence="8">
    <location>
        <begin position="165"/>
        <end position="184"/>
    </location>
</feature>
<dbReference type="InterPro" id="IPR020846">
    <property type="entry name" value="MFS_dom"/>
</dbReference>
<evidence type="ECO:0000256" key="5">
    <source>
        <dbReference type="ARBA" id="ARBA00022692"/>
    </source>
</evidence>
<dbReference type="InterPro" id="IPR036259">
    <property type="entry name" value="MFS_trans_sf"/>
</dbReference>
<dbReference type="GO" id="GO:0005886">
    <property type="term" value="C:plasma membrane"/>
    <property type="evidence" value="ECO:0007669"/>
    <property type="project" value="UniProtKB-SubCell"/>
</dbReference>
<feature type="transmembrane region" description="Helical" evidence="8">
    <location>
        <begin position="48"/>
        <end position="68"/>
    </location>
</feature>
<dbReference type="EMBL" id="QDKG01000001">
    <property type="protein sequence ID" value="PVH26878.1"/>
    <property type="molecule type" value="Genomic_DNA"/>
</dbReference>
<evidence type="ECO:0000313" key="11">
    <source>
        <dbReference type="Proteomes" id="UP000245627"/>
    </source>
</evidence>
<keyword evidence="5 8" id="KW-0812">Transmembrane</keyword>
<feature type="transmembrane region" description="Helical" evidence="8">
    <location>
        <begin position="346"/>
        <end position="366"/>
    </location>
</feature>
<dbReference type="Gene3D" id="1.20.1720.10">
    <property type="entry name" value="Multidrug resistance protein D"/>
    <property type="match status" value="1"/>
</dbReference>
<dbReference type="CDD" id="cd17320">
    <property type="entry name" value="MFS_MdfA_MDR_like"/>
    <property type="match status" value="1"/>
</dbReference>